<gene>
    <name evidence="7" type="ORF">ACFODX_02085</name>
</gene>
<evidence type="ECO:0000313" key="8">
    <source>
        <dbReference type="Proteomes" id="UP001595555"/>
    </source>
</evidence>
<sequence length="181" mass="19421">MSIRSISIGTVSIGAMNTLACISLTLLLAGCSKEPAPTPTPQDAPLIDYTAKKTMHPSWDANQDGMNDCEDDGTCDDSVDYTQPRPSAAAPAADNAQRGPFRFVCTDAAQSEFTALFHNDLNDPANNRLHLSHQGETRELTAVPAASGSKYEGSNASFWEHQGEASIQWQPDTTHQCAPAR</sequence>
<evidence type="ECO:0000259" key="6">
    <source>
        <dbReference type="Pfam" id="PF09864"/>
    </source>
</evidence>
<evidence type="ECO:0000256" key="1">
    <source>
        <dbReference type="ARBA" id="ARBA00022729"/>
    </source>
</evidence>
<evidence type="ECO:0000256" key="2">
    <source>
        <dbReference type="ARBA" id="ARBA00023136"/>
    </source>
</evidence>
<reference evidence="8" key="1">
    <citation type="journal article" date="2019" name="Int. J. Syst. Evol. Microbiol.">
        <title>The Global Catalogue of Microorganisms (GCM) 10K type strain sequencing project: providing services to taxonomists for standard genome sequencing and annotation.</title>
        <authorList>
            <consortium name="The Broad Institute Genomics Platform"/>
            <consortium name="The Broad Institute Genome Sequencing Center for Infectious Disease"/>
            <person name="Wu L."/>
            <person name="Ma J."/>
        </authorList>
    </citation>
    <scope>NUCLEOTIDE SEQUENCE [LARGE SCALE GENOMIC DNA]</scope>
    <source>
        <strain evidence="8">KCTC 52237</strain>
    </source>
</reference>
<evidence type="ECO:0000256" key="5">
    <source>
        <dbReference type="SAM" id="MobiDB-lite"/>
    </source>
</evidence>
<protein>
    <submittedName>
        <fullName evidence="7">MliC family protein</fullName>
    </submittedName>
</protein>
<keyword evidence="1" id="KW-0732">Signal</keyword>
<evidence type="ECO:0000256" key="4">
    <source>
        <dbReference type="ARBA" id="ARBA00023288"/>
    </source>
</evidence>
<feature type="domain" description="C-type lysozyme inhibitor" evidence="6">
    <location>
        <begin position="104"/>
        <end position="172"/>
    </location>
</feature>
<proteinExistence type="predicted"/>
<evidence type="ECO:0000256" key="3">
    <source>
        <dbReference type="ARBA" id="ARBA00023139"/>
    </source>
</evidence>
<dbReference type="Gene3D" id="2.40.128.200">
    <property type="match status" value="1"/>
</dbReference>
<feature type="compositionally biased region" description="Acidic residues" evidence="5">
    <location>
        <begin position="67"/>
        <end position="79"/>
    </location>
</feature>
<dbReference type="Proteomes" id="UP001595555">
    <property type="component" value="Unassembled WGS sequence"/>
</dbReference>
<evidence type="ECO:0000313" key="7">
    <source>
        <dbReference type="EMBL" id="MFC3114327.1"/>
    </source>
</evidence>
<keyword evidence="8" id="KW-1185">Reference proteome</keyword>
<dbReference type="PROSITE" id="PS51257">
    <property type="entry name" value="PROKAR_LIPOPROTEIN"/>
    <property type="match status" value="1"/>
</dbReference>
<organism evidence="7 8">
    <name type="scientific">Cellvibrio fontiphilus</name>
    <dbReference type="NCBI Taxonomy" id="1815559"/>
    <lineage>
        <taxon>Bacteria</taxon>
        <taxon>Pseudomonadati</taxon>
        <taxon>Pseudomonadota</taxon>
        <taxon>Gammaproteobacteria</taxon>
        <taxon>Cellvibrionales</taxon>
        <taxon>Cellvibrionaceae</taxon>
        <taxon>Cellvibrio</taxon>
    </lineage>
</organism>
<dbReference type="InterPro" id="IPR018660">
    <property type="entry name" value="MliC"/>
</dbReference>
<feature type="region of interest" description="Disordered" evidence="5">
    <location>
        <begin position="60"/>
        <end position="94"/>
    </location>
</feature>
<keyword evidence="2" id="KW-0472">Membrane</keyword>
<dbReference type="InterPro" id="IPR036328">
    <property type="entry name" value="MliC_sf"/>
</dbReference>
<name>A0ABV7FA89_9GAMM</name>
<comment type="caution">
    <text evidence="7">The sequence shown here is derived from an EMBL/GenBank/DDBJ whole genome shotgun (WGS) entry which is preliminary data.</text>
</comment>
<keyword evidence="3" id="KW-0564">Palmitate</keyword>
<dbReference type="EMBL" id="JBHRTF010000002">
    <property type="protein sequence ID" value="MFC3114327.1"/>
    <property type="molecule type" value="Genomic_DNA"/>
</dbReference>
<dbReference type="RefSeq" id="WP_378115575.1">
    <property type="nucleotide sequence ID" value="NZ_JBHRTF010000002.1"/>
</dbReference>
<keyword evidence="4" id="KW-0449">Lipoprotein</keyword>
<accession>A0ABV7FA89</accession>
<dbReference type="Pfam" id="PF09864">
    <property type="entry name" value="MliC"/>
    <property type="match status" value="1"/>
</dbReference>
<dbReference type="SUPFAM" id="SSF141488">
    <property type="entry name" value="YdhA-like"/>
    <property type="match status" value="1"/>
</dbReference>